<reference evidence="2" key="2">
    <citation type="journal article" date="2022" name="Hortic Res">
        <title>The genome of Dioscorea zingiberensis sheds light on the biosynthesis, origin and evolution of the medicinally important diosgenin saponins.</title>
        <authorList>
            <person name="Li Y."/>
            <person name="Tan C."/>
            <person name="Li Z."/>
            <person name="Guo J."/>
            <person name="Li S."/>
            <person name="Chen X."/>
            <person name="Wang C."/>
            <person name="Dai X."/>
            <person name="Yang H."/>
            <person name="Song W."/>
            <person name="Hou L."/>
            <person name="Xu J."/>
            <person name="Tong Z."/>
            <person name="Xu A."/>
            <person name="Yuan X."/>
            <person name="Wang W."/>
            <person name="Yang Q."/>
            <person name="Chen L."/>
            <person name="Sun Z."/>
            <person name="Wang K."/>
            <person name="Pan B."/>
            <person name="Chen J."/>
            <person name="Bao Y."/>
            <person name="Liu F."/>
            <person name="Qi X."/>
            <person name="Gang D.R."/>
            <person name="Wen J."/>
            <person name="Li J."/>
        </authorList>
    </citation>
    <scope>NUCLEOTIDE SEQUENCE</scope>
    <source>
        <strain evidence="2">Dzin_1.0</strain>
    </source>
</reference>
<evidence type="ECO:0000256" key="1">
    <source>
        <dbReference type="SAM" id="MobiDB-lite"/>
    </source>
</evidence>
<keyword evidence="3" id="KW-1185">Reference proteome</keyword>
<name>A0A9D5CTD6_9LILI</name>
<accession>A0A9D5CTD6</accession>
<dbReference type="Proteomes" id="UP001085076">
    <property type="component" value="Miscellaneous, Linkage group lg03"/>
</dbReference>
<sequence>MIASEENRRLAVAAAKRRLGDKGGRTSWGGLEYWHGGAKAREAARRASGVFPQLDKKQKFSSDMGSRMVKRIADVLRLRNYQFPQSFPKAKDMLNKPIPHYDDLWIVCGDDHTTGDFARSIFDRFGSDDPDTEGNNETPTNELEHEPEPPVPLEPNDQWGVSKAYFIFFNCKNWTCF</sequence>
<feature type="region of interest" description="Disordered" evidence="1">
    <location>
        <begin position="124"/>
        <end position="152"/>
    </location>
</feature>
<dbReference type="EMBL" id="JAGGNH010000003">
    <property type="protein sequence ID" value="KAJ0978584.1"/>
    <property type="molecule type" value="Genomic_DNA"/>
</dbReference>
<comment type="caution">
    <text evidence="2">The sequence shown here is derived from an EMBL/GenBank/DDBJ whole genome shotgun (WGS) entry which is preliminary data.</text>
</comment>
<reference evidence="2" key="1">
    <citation type="submission" date="2021-03" db="EMBL/GenBank/DDBJ databases">
        <authorList>
            <person name="Li Z."/>
            <person name="Yang C."/>
        </authorList>
    </citation>
    <scope>NUCLEOTIDE SEQUENCE</scope>
    <source>
        <strain evidence="2">Dzin_1.0</strain>
        <tissue evidence="2">Leaf</tissue>
    </source>
</reference>
<evidence type="ECO:0000313" key="2">
    <source>
        <dbReference type="EMBL" id="KAJ0978584.1"/>
    </source>
</evidence>
<gene>
    <name evidence="2" type="ORF">J5N97_014058</name>
</gene>
<proteinExistence type="predicted"/>
<dbReference type="OrthoDB" id="1714109at2759"/>
<organism evidence="2 3">
    <name type="scientific">Dioscorea zingiberensis</name>
    <dbReference type="NCBI Taxonomy" id="325984"/>
    <lineage>
        <taxon>Eukaryota</taxon>
        <taxon>Viridiplantae</taxon>
        <taxon>Streptophyta</taxon>
        <taxon>Embryophyta</taxon>
        <taxon>Tracheophyta</taxon>
        <taxon>Spermatophyta</taxon>
        <taxon>Magnoliopsida</taxon>
        <taxon>Liliopsida</taxon>
        <taxon>Dioscoreales</taxon>
        <taxon>Dioscoreaceae</taxon>
        <taxon>Dioscorea</taxon>
    </lineage>
</organism>
<evidence type="ECO:0000313" key="3">
    <source>
        <dbReference type="Proteomes" id="UP001085076"/>
    </source>
</evidence>
<protein>
    <submittedName>
        <fullName evidence="2">Uncharacterized protein</fullName>
    </submittedName>
</protein>
<dbReference type="AlphaFoldDB" id="A0A9D5CTD6"/>